<dbReference type="OrthoDB" id="1937889at2759"/>
<dbReference type="Gene3D" id="2.60.40.2700">
    <property type="match status" value="1"/>
</dbReference>
<dbReference type="InterPro" id="IPR056284">
    <property type="entry name" value="AIR9-like_A9"/>
</dbReference>
<feature type="domain" description="AIR9-like A9" evidence="1">
    <location>
        <begin position="42"/>
        <end position="122"/>
    </location>
</feature>
<dbReference type="EMBL" id="JAMYWD010000004">
    <property type="protein sequence ID" value="KAJ4973101.1"/>
    <property type="molecule type" value="Genomic_DNA"/>
</dbReference>
<organism evidence="2 3">
    <name type="scientific">Protea cynaroides</name>
    <dbReference type="NCBI Taxonomy" id="273540"/>
    <lineage>
        <taxon>Eukaryota</taxon>
        <taxon>Viridiplantae</taxon>
        <taxon>Streptophyta</taxon>
        <taxon>Embryophyta</taxon>
        <taxon>Tracheophyta</taxon>
        <taxon>Spermatophyta</taxon>
        <taxon>Magnoliopsida</taxon>
        <taxon>Proteales</taxon>
        <taxon>Proteaceae</taxon>
        <taxon>Protea</taxon>
    </lineage>
</organism>
<dbReference type="PANTHER" id="PTHR31149">
    <property type="entry name" value="EXPRESSED PROTEIN"/>
    <property type="match status" value="1"/>
</dbReference>
<dbReference type="GO" id="GO:0005886">
    <property type="term" value="C:plasma membrane"/>
    <property type="evidence" value="ECO:0007669"/>
    <property type="project" value="TreeGrafter"/>
</dbReference>
<evidence type="ECO:0000313" key="3">
    <source>
        <dbReference type="Proteomes" id="UP001141806"/>
    </source>
</evidence>
<dbReference type="PANTHER" id="PTHR31149:SF10">
    <property type="entry name" value="OS05G0100900 PROTEIN"/>
    <property type="match status" value="1"/>
</dbReference>
<keyword evidence="3" id="KW-1185">Reference proteome</keyword>
<evidence type="ECO:0000259" key="1">
    <source>
        <dbReference type="Pfam" id="PF23197"/>
    </source>
</evidence>
<dbReference type="FunFam" id="2.60.40.2700:FF:000001">
    <property type="entry name" value="Transmembrane protein"/>
    <property type="match status" value="1"/>
</dbReference>
<dbReference type="AlphaFoldDB" id="A0A9Q0KMV9"/>
<comment type="caution">
    <text evidence="2">The sequence shown here is derived from an EMBL/GenBank/DDBJ whole genome shotgun (WGS) entry which is preliminary data.</text>
</comment>
<protein>
    <recommendedName>
        <fullName evidence="1">AIR9-like A9 domain-containing protein</fullName>
    </recommendedName>
</protein>
<dbReference type="Proteomes" id="UP001141806">
    <property type="component" value="Unassembled WGS sequence"/>
</dbReference>
<accession>A0A9Q0KMV9</accession>
<evidence type="ECO:0000313" key="2">
    <source>
        <dbReference type="EMBL" id="KAJ4973101.1"/>
    </source>
</evidence>
<reference evidence="2" key="1">
    <citation type="journal article" date="2023" name="Plant J.">
        <title>The genome of the king protea, Protea cynaroides.</title>
        <authorList>
            <person name="Chang J."/>
            <person name="Duong T.A."/>
            <person name="Schoeman C."/>
            <person name="Ma X."/>
            <person name="Roodt D."/>
            <person name="Barker N."/>
            <person name="Li Z."/>
            <person name="Van de Peer Y."/>
            <person name="Mizrachi E."/>
        </authorList>
    </citation>
    <scope>NUCLEOTIDE SEQUENCE</scope>
    <source>
        <tissue evidence="2">Young leaves</tissue>
    </source>
</reference>
<proteinExistence type="predicted"/>
<name>A0A9Q0KMV9_9MAGN</name>
<gene>
    <name evidence="2" type="ORF">NE237_006275</name>
</gene>
<dbReference type="Pfam" id="PF23197">
    <property type="entry name" value="IG_AIR9"/>
    <property type="match status" value="1"/>
</dbReference>
<sequence length="149" mass="16267">MAPGYRDSGDIIPVFQDPWPSVSSPLPPAVVAGGDDPLPAIEGLQVSGEAFPGQVVQACGYSINGTTVCHFEWLRFSEDGSIYYMEGAKEPTYLVTAHDVDSYLAIEVRPMDNRNRRGETVRAFANGGRKITHGEDERRGAYYAVINSK</sequence>